<accession>A0A382I7F1</accession>
<dbReference type="PROSITE" id="PS50832">
    <property type="entry name" value="S1_IF1_TYPE"/>
    <property type="match status" value="1"/>
</dbReference>
<sequence>MIAIIAAMTADRVLGRNNRLPWHVPGDMKNFMRVTTGNVVIMGRNTFDSMGKPLPNRRNIVVSRTMAPRERVEVYRDIPTALHYAEADDKDVFIIGGAQIYRQCLAYANTMYLSYVKGDYEGDTFFPEFDESEWEVVKEEDFPEYTYRVYRRISRATSATASS</sequence>
<dbReference type="PANTHER" id="PTHR48069:SF3">
    <property type="entry name" value="DIHYDROFOLATE REDUCTASE"/>
    <property type="match status" value="1"/>
</dbReference>
<protein>
    <recommendedName>
        <fullName evidence="2">dihydrofolate reductase</fullName>
        <ecNumber evidence="2">1.5.1.3</ecNumber>
    </recommendedName>
</protein>
<dbReference type="GO" id="GO:0046655">
    <property type="term" value="P:folic acid metabolic process"/>
    <property type="evidence" value="ECO:0007669"/>
    <property type="project" value="TreeGrafter"/>
</dbReference>
<dbReference type="InterPro" id="IPR024072">
    <property type="entry name" value="DHFR-like_dom_sf"/>
</dbReference>
<dbReference type="InterPro" id="IPR017925">
    <property type="entry name" value="DHFR_CS"/>
</dbReference>
<evidence type="ECO:0000256" key="2">
    <source>
        <dbReference type="ARBA" id="ARBA00012856"/>
    </source>
</evidence>
<organism evidence="8">
    <name type="scientific">marine metagenome</name>
    <dbReference type="NCBI Taxonomy" id="408172"/>
    <lineage>
        <taxon>unclassified sequences</taxon>
        <taxon>metagenomes</taxon>
        <taxon>ecological metagenomes</taxon>
    </lineage>
</organism>
<evidence type="ECO:0000256" key="5">
    <source>
        <dbReference type="ARBA" id="ARBA00023002"/>
    </source>
</evidence>
<keyword evidence="4" id="KW-0521">NADP</keyword>
<name>A0A382I7F1_9ZZZZ</name>
<evidence type="ECO:0000259" key="7">
    <source>
        <dbReference type="PROSITE" id="PS51330"/>
    </source>
</evidence>
<dbReference type="Gene3D" id="3.40.430.10">
    <property type="entry name" value="Dihydrofolate Reductase, subunit A"/>
    <property type="match status" value="1"/>
</dbReference>
<dbReference type="InterPro" id="IPR001796">
    <property type="entry name" value="DHFR_dom"/>
</dbReference>
<evidence type="ECO:0000256" key="1">
    <source>
        <dbReference type="ARBA" id="ARBA00004903"/>
    </source>
</evidence>
<dbReference type="AlphaFoldDB" id="A0A382I7F1"/>
<dbReference type="PRINTS" id="PR00070">
    <property type="entry name" value="DHFR"/>
</dbReference>
<dbReference type="EMBL" id="UINC01065507">
    <property type="protein sequence ID" value="SVB95252.1"/>
    <property type="molecule type" value="Genomic_DNA"/>
</dbReference>
<dbReference type="InterPro" id="IPR006196">
    <property type="entry name" value="RNA-binding_domain_S1_IF1"/>
</dbReference>
<reference evidence="8" key="1">
    <citation type="submission" date="2018-05" db="EMBL/GenBank/DDBJ databases">
        <authorList>
            <person name="Lanie J.A."/>
            <person name="Ng W.-L."/>
            <person name="Kazmierczak K.M."/>
            <person name="Andrzejewski T.M."/>
            <person name="Davidsen T.M."/>
            <person name="Wayne K.J."/>
            <person name="Tettelin H."/>
            <person name="Glass J.I."/>
            <person name="Rusch D."/>
            <person name="Podicherti R."/>
            <person name="Tsui H.-C.T."/>
            <person name="Winkler M.E."/>
        </authorList>
    </citation>
    <scope>NUCLEOTIDE SEQUENCE</scope>
</reference>
<dbReference type="GO" id="GO:0046654">
    <property type="term" value="P:tetrahydrofolate biosynthetic process"/>
    <property type="evidence" value="ECO:0007669"/>
    <property type="project" value="InterPro"/>
</dbReference>
<keyword evidence="3" id="KW-0554">One-carbon metabolism</keyword>
<evidence type="ECO:0000313" key="8">
    <source>
        <dbReference type="EMBL" id="SVB95252.1"/>
    </source>
</evidence>
<dbReference type="SUPFAM" id="SSF53597">
    <property type="entry name" value="Dihydrofolate reductase-like"/>
    <property type="match status" value="1"/>
</dbReference>
<dbReference type="CDD" id="cd00209">
    <property type="entry name" value="DHFR"/>
    <property type="match status" value="1"/>
</dbReference>
<dbReference type="PROSITE" id="PS51330">
    <property type="entry name" value="DHFR_2"/>
    <property type="match status" value="1"/>
</dbReference>
<proteinExistence type="predicted"/>
<evidence type="ECO:0000256" key="3">
    <source>
        <dbReference type="ARBA" id="ARBA00022563"/>
    </source>
</evidence>
<dbReference type="GO" id="GO:0005829">
    <property type="term" value="C:cytosol"/>
    <property type="evidence" value="ECO:0007669"/>
    <property type="project" value="TreeGrafter"/>
</dbReference>
<dbReference type="EC" id="1.5.1.3" evidence="2"/>
<dbReference type="GO" id="GO:0004146">
    <property type="term" value="F:dihydrofolate reductase activity"/>
    <property type="evidence" value="ECO:0007669"/>
    <property type="project" value="UniProtKB-EC"/>
</dbReference>
<dbReference type="GO" id="GO:0006730">
    <property type="term" value="P:one-carbon metabolic process"/>
    <property type="evidence" value="ECO:0007669"/>
    <property type="project" value="UniProtKB-KW"/>
</dbReference>
<evidence type="ECO:0000259" key="6">
    <source>
        <dbReference type="PROSITE" id="PS50832"/>
    </source>
</evidence>
<evidence type="ECO:0000256" key="4">
    <source>
        <dbReference type="ARBA" id="ARBA00022857"/>
    </source>
</evidence>
<keyword evidence="5" id="KW-0560">Oxidoreductase</keyword>
<dbReference type="Pfam" id="PF00186">
    <property type="entry name" value="DHFR_1"/>
    <property type="match status" value="1"/>
</dbReference>
<dbReference type="PANTHER" id="PTHR48069">
    <property type="entry name" value="DIHYDROFOLATE REDUCTASE"/>
    <property type="match status" value="1"/>
</dbReference>
<dbReference type="GO" id="GO:0050661">
    <property type="term" value="F:NADP binding"/>
    <property type="evidence" value="ECO:0007669"/>
    <property type="project" value="InterPro"/>
</dbReference>
<dbReference type="PROSITE" id="PS00075">
    <property type="entry name" value="DHFR_1"/>
    <property type="match status" value="1"/>
</dbReference>
<feature type="domain" description="DHFR" evidence="7">
    <location>
        <begin position="1"/>
        <end position="163"/>
    </location>
</feature>
<gene>
    <name evidence="8" type="ORF">METZ01_LOCUS248106</name>
</gene>
<dbReference type="InterPro" id="IPR012259">
    <property type="entry name" value="DHFR"/>
</dbReference>
<comment type="pathway">
    <text evidence="1">Cofactor biosynthesis; tetrahydrofolate biosynthesis; 5,6,7,8-tetrahydrofolate from 7,8-dihydrofolate: step 1/1.</text>
</comment>
<dbReference type="GO" id="GO:0046452">
    <property type="term" value="P:dihydrofolate metabolic process"/>
    <property type="evidence" value="ECO:0007669"/>
    <property type="project" value="TreeGrafter"/>
</dbReference>
<dbReference type="GO" id="GO:0003743">
    <property type="term" value="F:translation initiation factor activity"/>
    <property type="evidence" value="ECO:0007669"/>
    <property type="project" value="InterPro"/>
</dbReference>
<feature type="domain" description="S1-like" evidence="6">
    <location>
        <begin position="23"/>
        <end position="65"/>
    </location>
</feature>
<dbReference type="PIRSF" id="PIRSF000194">
    <property type="entry name" value="DHFR"/>
    <property type="match status" value="1"/>
</dbReference>
<dbReference type="GO" id="GO:0003723">
    <property type="term" value="F:RNA binding"/>
    <property type="evidence" value="ECO:0007669"/>
    <property type="project" value="InterPro"/>
</dbReference>